<sequence>MRPGAQDALDVHGFGAQIGKALAEMFDAHEGPNDMPFPLPFQGFGVDACPPGRRAPCPCPPARAAM</sequence>
<evidence type="ECO:0000313" key="2">
    <source>
        <dbReference type="Proteomes" id="UP001157167"/>
    </source>
</evidence>
<protein>
    <submittedName>
        <fullName evidence="1">Uncharacterized protein</fullName>
    </submittedName>
</protein>
<accession>A0ABQ6FAB8</accession>
<organism evidence="1 2">
    <name type="scientific">Zoogloea oryzae</name>
    <dbReference type="NCBI Taxonomy" id="310767"/>
    <lineage>
        <taxon>Bacteria</taxon>
        <taxon>Pseudomonadati</taxon>
        <taxon>Pseudomonadota</taxon>
        <taxon>Betaproteobacteria</taxon>
        <taxon>Rhodocyclales</taxon>
        <taxon>Zoogloeaceae</taxon>
        <taxon>Zoogloea</taxon>
    </lineage>
</organism>
<dbReference type="EMBL" id="BSPX01000026">
    <property type="protein sequence ID" value="GLT22498.1"/>
    <property type="molecule type" value="Genomic_DNA"/>
</dbReference>
<gene>
    <name evidence="1" type="ORF">GCM10007933_19580</name>
</gene>
<reference evidence="2" key="1">
    <citation type="journal article" date="2019" name="Int. J. Syst. Evol. Microbiol.">
        <title>The Global Catalogue of Microorganisms (GCM) 10K type strain sequencing project: providing services to taxonomists for standard genome sequencing and annotation.</title>
        <authorList>
            <consortium name="The Broad Institute Genomics Platform"/>
            <consortium name="The Broad Institute Genome Sequencing Center for Infectious Disease"/>
            <person name="Wu L."/>
            <person name="Ma J."/>
        </authorList>
    </citation>
    <scope>NUCLEOTIDE SEQUENCE [LARGE SCALE GENOMIC DNA]</scope>
    <source>
        <strain evidence="2">NBRC 102407</strain>
    </source>
</reference>
<comment type="caution">
    <text evidence="1">The sequence shown here is derived from an EMBL/GenBank/DDBJ whole genome shotgun (WGS) entry which is preliminary data.</text>
</comment>
<evidence type="ECO:0000313" key="1">
    <source>
        <dbReference type="EMBL" id="GLT22498.1"/>
    </source>
</evidence>
<dbReference type="Proteomes" id="UP001157167">
    <property type="component" value="Unassembled WGS sequence"/>
</dbReference>
<name>A0ABQ6FAB8_9RHOO</name>
<keyword evidence="2" id="KW-1185">Reference proteome</keyword>
<proteinExistence type="predicted"/>